<evidence type="ECO:0000313" key="1">
    <source>
        <dbReference type="EMBL" id="KKK92872.1"/>
    </source>
</evidence>
<proteinExistence type="predicted"/>
<gene>
    <name evidence="1" type="ORF">LCGC14_2698560</name>
</gene>
<reference evidence="1" key="1">
    <citation type="journal article" date="2015" name="Nature">
        <title>Complex archaea that bridge the gap between prokaryotes and eukaryotes.</title>
        <authorList>
            <person name="Spang A."/>
            <person name="Saw J.H."/>
            <person name="Jorgensen S.L."/>
            <person name="Zaremba-Niedzwiedzka K."/>
            <person name="Martijn J."/>
            <person name="Lind A.E."/>
            <person name="van Eijk R."/>
            <person name="Schleper C."/>
            <person name="Guy L."/>
            <person name="Ettema T.J."/>
        </authorList>
    </citation>
    <scope>NUCLEOTIDE SEQUENCE</scope>
</reference>
<comment type="caution">
    <text evidence="1">The sequence shown here is derived from an EMBL/GenBank/DDBJ whole genome shotgun (WGS) entry which is preliminary data.</text>
</comment>
<protein>
    <recommendedName>
        <fullName evidence="2">HK97 gp10 family phage protein</fullName>
    </recommendedName>
</protein>
<dbReference type="AlphaFoldDB" id="A0A0F8ZGE8"/>
<accession>A0A0F8ZGE8</accession>
<evidence type="ECO:0008006" key="2">
    <source>
        <dbReference type="Google" id="ProtNLM"/>
    </source>
</evidence>
<dbReference type="EMBL" id="LAZR01048020">
    <property type="protein sequence ID" value="KKK92872.1"/>
    <property type="molecule type" value="Genomic_DNA"/>
</dbReference>
<organism evidence="1">
    <name type="scientific">marine sediment metagenome</name>
    <dbReference type="NCBI Taxonomy" id="412755"/>
    <lineage>
        <taxon>unclassified sequences</taxon>
        <taxon>metagenomes</taxon>
        <taxon>ecological metagenomes</taxon>
    </lineage>
</organism>
<name>A0A0F8ZGE8_9ZZZZ</name>
<sequence length="139" mass="15641">MVDFADEVKKQLDGLISDAEMTATELFRKVARNAYDEVINNSPIWSGYYKSNHRITIRNAKGQFKAGGVKLFPTQKPDFPEIFAYVGNIETARSTELAKLSRLEIGDSVQITTLVPYADEVELKHRVYAATEAIIRASR</sequence>